<protein>
    <recommendedName>
        <fullName evidence="1">DUF222 domain-containing protein</fullName>
    </recommendedName>
</protein>
<proteinExistence type="predicted"/>
<sequence length="165" mass="17613">MADTVCDRDPRTRKQRRADAMGALAAGAERLACRCRRPDCPAVAAAPPSAVVVHMIAEQASLDCRAPTPGSMIGADGLIPPEMVTELARTAKLRPLIHPADVAPEAGYAPSRGLADFVRCRDLTCRFPVVIVPRCAVISTIRSPTPTVDPHTRRTSNAFAAFIIC</sequence>
<evidence type="ECO:0000259" key="1">
    <source>
        <dbReference type="Pfam" id="PF02720"/>
    </source>
</evidence>
<dbReference type="InterPro" id="IPR003870">
    <property type="entry name" value="DUF222"/>
</dbReference>
<reference evidence="2" key="1">
    <citation type="submission" date="2014-01" db="EMBL/GenBank/DDBJ databases">
        <authorList>
            <person name="Brown-Elliot B."/>
            <person name="Wallace R."/>
            <person name="Lenaerts A."/>
            <person name="Ordway D."/>
            <person name="DeGroote M.A."/>
            <person name="Parker T."/>
            <person name="Sizemore C."/>
            <person name="Tallon L.J."/>
            <person name="Sadzewicz L.K."/>
            <person name="Sengamalay N."/>
            <person name="Fraser C.M."/>
            <person name="Hine E."/>
            <person name="Shefchek K.A."/>
            <person name="Das S.P."/>
            <person name="Tettelin H."/>
        </authorList>
    </citation>
    <scope>NUCLEOTIDE SEQUENCE [LARGE SCALE GENOMIC DNA]</scope>
    <source>
        <strain evidence="2">4042</strain>
    </source>
</reference>
<feature type="domain" description="DUF222" evidence="1">
    <location>
        <begin position="2"/>
        <end position="122"/>
    </location>
</feature>
<organism evidence="2">
    <name type="scientific">Mycobacterium xenopi 4042</name>
    <dbReference type="NCBI Taxonomy" id="1299334"/>
    <lineage>
        <taxon>Bacteria</taxon>
        <taxon>Bacillati</taxon>
        <taxon>Actinomycetota</taxon>
        <taxon>Actinomycetes</taxon>
        <taxon>Mycobacteriales</taxon>
        <taxon>Mycobacteriaceae</taxon>
        <taxon>Mycobacterium</taxon>
    </lineage>
</organism>
<accession>X8DKV0</accession>
<dbReference type="EMBL" id="JAOB01000013">
    <property type="protein sequence ID" value="EUA68671.1"/>
    <property type="molecule type" value="Genomic_DNA"/>
</dbReference>
<evidence type="ECO:0000313" key="2">
    <source>
        <dbReference type="EMBL" id="EUA68671.1"/>
    </source>
</evidence>
<dbReference type="AlphaFoldDB" id="X8DKV0"/>
<comment type="caution">
    <text evidence="2">The sequence shown here is derived from an EMBL/GenBank/DDBJ whole genome shotgun (WGS) entry which is preliminary data.</text>
</comment>
<name>X8DKV0_MYCXE</name>
<dbReference type="PATRIC" id="fig|1299334.3.peg.1347"/>
<dbReference type="Pfam" id="PF02720">
    <property type="entry name" value="DUF222"/>
    <property type="match status" value="1"/>
</dbReference>
<gene>
    <name evidence="2" type="ORF">I553_1859</name>
</gene>